<dbReference type="AlphaFoldDB" id="A0A926KZ02"/>
<sequence>MDQRMVSERGGTAIHINEFDPATISFTYGDLFPAMRYKDGKPYREQVCTKDEIYGLIERFGLPQDWNSEGNNGPE</sequence>
<name>A0A926KZ02_9BACL</name>
<evidence type="ECO:0000313" key="1">
    <source>
        <dbReference type="EMBL" id="MBD0384704.1"/>
    </source>
</evidence>
<accession>A0A926KZ02</accession>
<dbReference type="Proteomes" id="UP000650466">
    <property type="component" value="Unassembled WGS sequence"/>
</dbReference>
<protein>
    <submittedName>
        <fullName evidence="1">Uncharacterized protein</fullName>
    </submittedName>
</protein>
<reference evidence="1" key="1">
    <citation type="submission" date="2020-09" db="EMBL/GenBank/DDBJ databases">
        <title>Draft Genome Sequence of Paenibacillus sp. WST5.</title>
        <authorList>
            <person name="Bao Z."/>
        </authorList>
    </citation>
    <scope>NUCLEOTIDE SEQUENCE</scope>
    <source>
        <strain evidence="1">WST5</strain>
    </source>
</reference>
<dbReference type="EMBL" id="JACVVD010000024">
    <property type="protein sequence ID" value="MBD0384704.1"/>
    <property type="molecule type" value="Genomic_DNA"/>
</dbReference>
<comment type="caution">
    <text evidence="1">The sequence shown here is derived from an EMBL/GenBank/DDBJ whole genome shotgun (WGS) entry which is preliminary data.</text>
</comment>
<organism evidence="1 2">
    <name type="scientific">Paenibacillus sedimenti</name>
    <dbReference type="NCBI Taxonomy" id="2770274"/>
    <lineage>
        <taxon>Bacteria</taxon>
        <taxon>Bacillati</taxon>
        <taxon>Bacillota</taxon>
        <taxon>Bacilli</taxon>
        <taxon>Bacillales</taxon>
        <taxon>Paenibacillaceae</taxon>
        <taxon>Paenibacillus</taxon>
    </lineage>
</organism>
<gene>
    <name evidence="1" type="ORF">ICC18_32215</name>
</gene>
<dbReference type="RefSeq" id="WP_188178463.1">
    <property type="nucleotide sequence ID" value="NZ_JACVVD010000024.1"/>
</dbReference>
<proteinExistence type="predicted"/>
<keyword evidence="2" id="KW-1185">Reference proteome</keyword>
<evidence type="ECO:0000313" key="2">
    <source>
        <dbReference type="Proteomes" id="UP000650466"/>
    </source>
</evidence>